<dbReference type="AlphaFoldDB" id="A0A518BMD6"/>
<proteinExistence type="predicted"/>
<gene>
    <name evidence="1" type="ORF">Pla133_32000</name>
</gene>
<dbReference type="RefSeq" id="WP_145066839.1">
    <property type="nucleotide sequence ID" value="NZ_CP036287.1"/>
</dbReference>
<protein>
    <submittedName>
        <fullName evidence="1">Uncharacterized protein</fullName>
    </submittedName>
</protein>
<evidence type="ECO:0000313" key="2">
    <source>
        <dbReference type="Proteomes" id="UP000316921"/>
    </source>
</evidence>
<sequence length="220" mass="23956">MSFAGALALTSLWLAEAAVLCLAPCERLPRDERHPWHETQAELDLRPERGLFEVAVRIDALELEQALSRRAGRRLSLDRTDEVAPQLEAWTRESFLARSAGGSWATLNWVGFEAEVRDAWIFFELILPPGPGPLSLSNQMLFERNAFQSNKLFVRAEDFGAVLVCEPGAPWATLSAVDLPPPPGPQVGWSVRLPPLPGTFAARLAAEGTDSPAIPGPIGG</sequence>
<dbReference type="InterPro" id="IPR046525">
    <property type="entry name" value="DUF6702"/>
</dbReference>
<name>A0A518BMD6_9BACT</name>
<dbReference type="KEGG" id="pbap:Pla133_32000"/>
<dbReference type="Proteomes" id="UP000316921">
    <property type="component" value="Chromosome"/>
</dbReference>
<evidence type="ECO:0000313" key="1">
    <source>
        <dbReference type="EMBL" id="QDU68106.1"/>
    </source>
</evidence>
<dbReference type="EMBL" id="CP036287">
    <property type="protein sequence ID" value="QDU68106.1"/>
    <property type="molecule type" value="Genomic_DNA"/>
</dbReference>
<organism evidence="1 2">
    <name type="scientific">Engelhardtia mirabilis</name>
    <dbReference type="NCBI Taxonomy" id="2528011"/>
    <lineage>
        <taxon>Bacteria</taxon>
        <taxon>Pseudomonadati</taxon>
        <taxon>Planctomycetota</taxon>
        <taxon>Planctomycetia</taxon>
        <taxon>Planctomycetia incertae sedis</taxon>
        <taxon>Engelhardtia</taxon>
    </lineage>
</organism>
<dbReference type="Pfam" id="PF20420">
    <property type="entry name" value="DUF6702"/>
    <property type="match status" value="1"/>
</dbReference>
<reference evidence="1 2" key="1">
    <citation type="submission" date="2019-02" db="EMBL/GenBank/DDBJ databases">
        <title>Deep-cultivation of Planctomycetes and their phenomic and genomic characterization uncovers novel biology.</title>
        <authorList>
            <person name="Wiegand S."/>
            <person name="Jogler M."/>
            <person name="Boedeker C."/>
            <person name="Pinto D."/>
            <person name="Vollmers J."/>
            <person name="Rivas-Marin E."/>
            <person name="Kohn T."/>
            <person name="Peeters S.H."/>
            <person name="Heuer A."/>
            <person name="Rast P."/>
            <person name="Oberbeckmann S."/>
            <person name="Bunk B."/>
            <person name="Jeske O."/>
            <person name="Meyerdierks A."/>
            <person name="Storesund J.E."/>
            <person name="Kallscheuer N."/>
            <person name="Luecker S."/>
            <person name="Lage O.M."/>
            <person name="Pohl T."/>
            <person name="Merkel B.J."/>
            <person name="Hornburger P."/>
            <person name="Mueller R.-W."/>
            <person name="Bruemmer F."/>
            <person name="Labrenz M."/>
            <person name="Spormann A.M."/>
            <person name="Op den Camp H."/>
            <person name="Overmann J."/>
            <person name="Amann R."/>
            <person name="Jetten M.S.M."/>
            <person name="Mascher T."/>
            <person name="Medema M.H."/>
            <person name="Devos D.P."/>
            <person name="Kaster A.-K."/>
            <person name="Ovreas L."/>
            <person name="Rohde M."/>
            <person name="Galperin M.Y."/>
            <person name="Jogler C."/>
        </authorList>
    </citation>
    <scope>NUCLEOTIDE SEQUENCE [LARGE SCALE GENOMIC DNA]</scope>
    <source>
        <strain evidence="1 2">Pla133</strain>
    </source>
</reference>
<accession>A0A518BMD6</accession>
<keyword evidence="2" id="KW-1185">Reference proteome</keyword>